<gene>
    <name evidence="2" type="ORF">GCM10008023_36530</name>
</gene>
<sequence length="332" mass="36778">MTDLDNLFATDEVTLEQTWDMLRVRITVLNERVWENRSQWPQVEAWLANFDGRAGFEPEIEKLHALFLLSQFLFIGSAETRVLLQSVYRDLFLIPLVQEVRASLGGSRNPAIVEAAVDEALAKTRFLGVGNPSESGVHLLYYFRQENQLSKRLFLDSAAVFTSTLSKDGTIERALAHPEVERYIFVDDVCGSGDTAAEYSEGIVTELLALKPDAKLHYLAMFATSKGIEKVRTTKFGAGSAAVFELDDSYSCLSAGARILLDAPPHIDAATLEKVAMSYGGLLWPSCPGGWGNNQLLLGFQHNTPDNTLPIIWAEGSSTLPWTPAFKRYAKL</sequence>
<reference evidence="3" key="1">
    <citation type="journal article" date="2019" name="Int. J. Syst. Evol. Microbiol.">
        <title>The Global Catalogue of Microorganisms (GCM) 10K type strain sequencing project: providing services to taxonomists for standard genome sequencing and annotation.</title>
        <authorList>
            <consortium name="The Broad Institute Genomics Platform"/>
            <consortium name="The Broad Institute Genome Sequencing Center for Infectious Disease"/>
            <person name="Wu L."/>
            <person name="Ma J."/>
        </authorList>
    </citation>
    <scope>NUCLEOTIDE SEQUENCE [LARGE SCALE GENOMIC DNA]</scope>
    <source>
        <strain evidence="3">CGMCC 1.8957</strain>
    </source>
</reference>
<evidence type="ECO:0000259" key="1">
    <source>
        <dbReference type="Pfam" id="PF24390"/>
    </source>
</evidence>
<dbReference type="InterPro" id="IPR056920">
    <property type="entry name" value="PRTase-CE"/>
</dbReference>
<organism evidence="2 3">
    <name type="scientific">Sphingomonas glacialis</name>
    <dbReference type="NCBI Taxonomy" id="658225"/>
    <lineage>
        <taxon>Bacteria</taxon>
        <taxon>Pseudomonadati</taxon>
        <taxon>Pseudomonadota</taxon>
        <taxon>Alphaproteobacteria</taxon>
        <taxon>Sphingomonadales</taxon>
        <taxon>Sphingomonadaceae</taxon>
        <taxon>Sphingomonas</taxon>
    </lineage>
</organism>
<protein>
    <recommendedName>
        <fullName evidence="1">PRTase-CE domain-containing protein</fullName>
    </recommendedName>
</protein>
<name>A0ABQ3LUF5_9SPHN</name>
<evidence type="ECO:0000313" key="3">
    <source>
        <dbReference type="Proteomes" id="UP000652430"/>
    </source>
</evidence>
<comment type="caution">
    <text evidence="2">The sequence shown here is derived from an EMBL/GenBank/DDBJ whole genome shotgun (WGS) entry which is preliminary data.</text>
</comment>
<dbReference type="EMBL" id="BNAQ01000006">
    <property type="protein sequence ID" value="GHH24393.1"/>
    <property type="molecule type" value="Genomic_DNA"/>
</dbReference>
<proteinExistence type="predicted"/>
<accession>A0ABQ3LUF5</accession>
<dbReference type="RefSeq" id="WP_189677449.1">
    <property type="nucleotide sequence ID" value="NZ_BNAQ01000006.1"/>
</dbReference>
<dbReference type="Pfam" id="PF24390">
    <property type="entry name" value="PRTase-CE"/>
    <property type="match status" value="1"/>
</dbReference>
<evidence type="ECO:0000313" key="2">
    <source>
        <dbReference type="EMBL" id="GHH24393.1"/>
    </source>
</evidence>
<dbReference type="Proteomes" id="UP000652430">
    <property type="component" value="Unassembled WGS sequence"/>
</dbReference>
<keyword evidence="3" id="KW-1185">Reference proteome</keyword>
<feature type="domain" description="PRTase-CE" evidence="1">
    <location>
        <begin position="43"/>
        <end position="328"/>
    </location>
</feature>